<dbReference type="EMBL" id="CAJOBH010054659">
    <property type="protein sequence ID" value="CAF4395710.1"/>
    <property type="molecule type" value="Genomic_DNA"/>
</dbReference>
<feature type="non-terminal residue" evidence="1">
    <location>
        <position position="43"/>
    </location>
</feature>
<dbReference type="Proteomes" id="UP000681967">
    <property type="component" value="Unassembled WGS sequence"/>
</dbReference>
<protein>
    <submittedName>
        <fullName evidence="1">Uncharacterized protein</fullName>
    </submittedName>
</protein>
<evidence type="ECO:0000313" key="3">
    <source>
        <dbReference type="Proteomes" id="UP000681967"/>
    </source>
</evidence>
<dbReference type="Proteomes" id="UP000681720">
    <property type="component" value="Unassembled WGS sequence"/>
</dbReference>
<evidence type="ECO:0000313" key="2">
    <source>
        <dbReference type="EMBL" id="CAF4745622.1"/>
    </source>
</evidence>
<name>A0A8S2VEJ0_9BILA</name>
<evidence type="ECO:0000313" key="1">
    <source>
        <dbReference type="EMBL" id="CAF4395710.1"/>
    </source>
</evidence>
<accession>A0A8S2VEJ0</accession>
<organism evidence="1 3">
    <name type="scientific">Rotaria magnacalcarata</name>
    <dbReference type="NCBI Taxonomy" id="392030"/>
    <lineage>
        <taxon>Eukaryota</taxon>
        <taxon>Metazoa</taxon>
        <taxon>Spiralia</taxon>
        <taxon>Gnathifera</taxon>
        <taxon>Rotifera</taxon>
        <taxon>Eurotatoria</taxon>
        <taxon>Bdelloidea</taxon>
        <taxon>Philodinida</taxon>
        <taxon>Philodinidae</taxon>
        <taxon>Rotaria</taxon>
    </lineage>
</organism>
<proteinExistence type="predicted"/>
<gene>
    <name evidence="1" type="ORF">BYL167_LOCUS31317</name>
    <name evidence="2" type="ORF">GIL414_LOCUS44921</name>
</gene>
<dbReference type="AlphaFoldDB" id="A0A8S2VEJ0"/>
<comment type="caution">
    <text evidence="1">The sequence shown here is derived from an EMBL/GenBank/DDBJ whole genome shotgun (WGS) entry which is preliminary data.</text>
</comment>
<sequence>MQRGVVSKNHQQTHPLVVASSQSLLKVDINDIVKKEELGRGAF</sequence>
<reference evidence="1" key="1">
    <citation type="submission" date="2021-02" db="EMBL/GenBank/DDBJ databases">
        <authorList>
            <person name="Nowell W R."/>
        </authorList>
    </citation>
    <scope>NUCLEOTIDE SEQUENCE</scope>
</reference>
<dbReference type="EMBL" id="CAJOBJ010136828">
    <property type="protein sequence ID" value="CAF4745622.1"/>
    <property type="molecule type" value="Genomic_DNA"/>
</dbReference>